<dbReference type="RefSeq" id="WP_350788067.1">
    <property type="nucleotide sequence ID" value="NZ_JBEPEK010000421.1"/>
</dbReference>
<evidence type="ECO:0000313" key="1">
    <source>
        <dbReference type="EMBL" id="MER7185279.1"/>
    </source>
</evidence>
<comment type="caution">
    <text evidence="1">The sequence shown here is derived from an EMBL/GenBank/DDBJ whole genome shotgun (WGS) entry which is preliminary data.</text>
</comment>
<gene>
    <name evidence="1" type="ORF">ABT404_38460</name>
</gene>
<accession>A0ABV1X8F8</accession>
<name>A0ABV1X8F8_9ACTN</name>
<evidence type="ECO:0000313" key="2">
    <source>
        <dbReference type="Proteomes" id="UP001474181"/>
    </source>
</evidence>
<dbReference type="Proteomes" id="UP001474181">
    <property type="component" value="Unassembled WGS sequence"/>
</dbReference>
<proteinExistence type="predicted"/>
<organism evidence="1 2">
    <name type="scientific">Streptomyces hyaluromycini</name>
    <dbReference type="NCBI Taxonomy" id="1377993"/>
    <lineage>
        <taxon>Bacteria</taxon>
        <taxon>Bacillati</taxon>
        <taxon>Actinomycetota</taxon>
        <taxon>Actinomycetes</taxon>
        <taxon>Kitasatosporales</taxon>
        <taxon>Streptomycetaceae</taxon>
        <taxon>Streptomyces</taxon>
    </lineage>
</organism>
<reference evidence="1 2" key="1">
    <citation type="submission" date="2024-06" db="EMBL/GenBank/DDBJ databases">
        <title>The Natural Products Discovery Center: Release of the First 8490 Sequenced Strains for Exploring Actinobacteria Biosynthetic Diversity.</title>
        <authorList>
            <person name="Kalkreuter E."/>
            <person name="Kautsar S.A."/>
            <person name="Yang D."/>
            <person name="Bader C.D."/>
            <person name="Teijaro C.N."/>
            <person name="Fluegel L."/>
            <person name="Davis C.M."/>
            <person name="Simpson J.R."/>
            <person name="Lauterbach L."/>
            <person name="Steele A.D."/>
            <person name="Gui C."/>
            <person name="Meng S."/>
            <person name="Li G."/>
            <person name="Viehrig K."/>
            <person name="Ye F."/>
            <person name="Su P."/>
            <person name="Kiefer A.F."/>
            <person name="Nichols A."/>
            <person name="Cepeda A.J."/>
            <person name="Yan W."/>
            <person name="Fan B."/>
            <person name="Jiang Y."/>
            <person name="Adhikari A."/>
            <person name="Zheng C.-J."/>
            <person name="Schuster L."/>
            <person name="Cowan T.M."/>
            <person name="Smanski M.J."/>
            <person name="Chevrette M.G."/>
            <person name="De Carvalho L.P.S."/>
            <person name="Shen B."/>
        </authorList>
    </citation>
    <scope>NUCLEOTIDE SEQUENCE [LARGE SCALE GENOMIC DNA]</scope>
    <source>
        <strain evidence="1 2">NPDC000234</strain>
    </source>
</reference>
<dbReference type="EMBL" id="JBEPEK010000421">
    <property type="protein sequence ID" value="MER7185279.1"/>
    <property type="molecule type" value="Genomic_DNA"/>
</dbReference>
<sequence>MVVEIHVPLLPTPGLPDGSYPFPWIDEVQDFLSDLEDQGEVEVFDEGEEDGDVYVFFVTGAGEGRLLTAASRVAALSGVPAGTVAVVSDDEAEELGLGRRVALPLPAP</sequence>
<keyword evidence="2" id="KW-1185">Reference proteome</keyword>
<protein>
    <submittedName>
        <fullName evidence="1">Uncharacterized protein</fullName>
    </submittedName>
</protein>